<reference evidence="3" key="1">
    <citation type="journal article" date="2019" name="Int. J. Syst. Evol. Microbiol.">
        <title>The Global Catalogue of Microorganisms (GCM) 10K type strain sequencing project: providing services to taxonomists for standard genome sequencing and annotation.</title>
        <authorList>
            <consortium name="The Broad Institute Genomics Platform"/>
            <consortium name="The Broad Institute Genome Sequencing Center for Infectious Disease"/>
            <person name="Wu L."/>
            <person name="Ma J."/>
        </authorList>
    </citation>
    <scope>NUCLEOTIDE SEQUENCE [LARGE SCALE GENOMIC DNA]</scope>
    <source>
        <strain evidence="3">Q85</strain>
    </source>
</reference>
<dbReference type="NCBIfam" id="TIGR02914">
    <property type="entry name" value="EpsI_fam"/>
    <property type="match status" value="1"/>
</dbReference>
<proteinExistence type="predicted"/>
<name>A0ABW4NEY1_9SPHN</name>
<organism evidence="2 3">
    <name type="scientific">Sphingomonas floccifaciens</name>
    <dbReference type="NCBI Taxonomy" id="1844115"/>
    <lineage>
        <taxon>Bacteria</taxon>
        <taxon>Pseudomonadati</taxon>
        <taxon>Pseudomonadota</taxon>
        <taxon>Alphaproteobacteria</taxon>
        <taxon>Sphingomonadales</taxon>
        <taxon>Sphingomonadaceae</taxon>
        <taxon>Sphingomonas</taxon>
    </lineage>
</organism>
<dbReference type="EMBL" id="JBHUFC010000003">
    <property type="protein sequence ID" value="MFD1788391.1"/>
    <property type="molecule type" value="Genomic_DNA"/>
</dbReference>
<accession>A0ABW4NEY1</accession>
<evidence type="ECO:0000313" key="2">
    <source>
        <dbReference type="EMBL" id="MFD1788391.1"/>
    </source>
</evidence>
<dbReference type="InterPro" id="IPR014263">
    <property type="entry name" value="Methanolan_biosynth_EpsI"/>
</dbReference>
<dbReference type="Pfam" id="PF11984">
    <property type="entry name" value="DUF3485"/>
    <property type="match status" value="1"/>
</dbReference>
<dbReference type="InterPro" id="IPR054654">
    <property type="entry name" value="EpsI_type_V_pred"/>
</dbReference>
<sequence>MADDAPKSPLFRRRHIVFGGLIAAASGAAYARMPNQTRTRMAPGTVDKMVPAKVGEWTFAQSSGVVLPPSDAMSDRLYDNLVTRVYTAPNLPTVMLLIAYSNLQDGMLQVHRPEFCYTAGGYALTPTVPITVSDGDGTSFGANQFVANNPNRTEQVLYWTRIGQSFPQSWMEQRFDVLRANLAQTVPDGLLARVSLVDGDNVTGFDTARKFVAMLDRAAPPKLKTILFGDEATRARAATA</sequence>
<feature type="domain" description="Methanolan biosynthesis EpsI" evidence="1">
    <location>
        <begin position="22"/>
        <end position="215"/>
    </location>
</feature>
<protein>
    <submittedName>
        <fullName evidence="2">Exosortase-associated protein EpsI, V-type</fullName>
    </submittedName>
</protein>
<comment type="caution">
    <text evidence="2">The sequence shown here is derived from an EMBL/GenBank/DDBJ whole genome shotgun (WGS) entry which is preliminary data.</text>
</comment>
<gene>
    <name evidence="2" type="primary">epsI</name>
    <name evidence="2" type="synonym">epsI-V</name>
    <name evidence="2" type="ORF">ACFSC3_12490</name>
</gene>
<keyword evidence="3" id="KW-1185">Reference proteome</keyword>
<evidence type="ECO:0000259" key="1">
    <source>
        <dbReference type="Pfam" id="PF11984"/>
    </source>
</evidence>
<dbReference type="RefSeq" id="WP_380940776.1">
    <property type="nucleotide sequence ID" value="NZ_JBHUFC010000003.1"/>
</dbReference>
<dbReference type="NCBIfam" id="NF045608">
    <property type="entry name" value="EpsI_type_V"/>
    <property type="match status" value="1"/>
</dbReference>
<dbReference type="Proteomes" id="UP001597283">
    <property type="component" value="Unassembled WGS sequence"/>
</dbReference>
<evidence type="ECO:0000313" key="3">
    <source>
        <dbReference type="Proteomes" id="UP001597283"/>
    </source>
</evidence>